<dbReference type="SUPFAM" id="SSF46966">
    <property type="entry name" value="Spectrin repeat"/>
    <property type="match status" value="1"/>
</dbReference>
<dbReference type="Proteomes" id="UP000298860">
    <property type="component" value="Unassembled WGS sequence"/>
</dbReference>
<dbReference type="NCBIfam" id="TIGR00996">
    <property type="entry name" value="Mtu_fam_mce"/>
    <property type="match status" value="1"/>
</dbReference>
<dbReference type="PANTHER" id="PTHR33371">
    <property type="entry name" value="INTERMEMBRANE PHOSPHOLIPID TRANSPORT SYSTEM BINDING PROTEIN MLAD-RELATED"/>
    <property type="match status" value="1"/>
</dbReference>
<dbReference type="InterPro" id="IPR024516">
    <property type="entry name" value="Mce_C"/>
</dbReference>
<dbReference type="InterPro" id="IPR005693">
    <property type="entry name" value="Mce"/>
</dbReference>
<keyword evidence="5" id="KW-1185">Reference proteome</keyword>
<evidence type="ECO:0000313" key="4">
    <source>
        <dbReference type="EMBL" id="GDY31772.1"/>
    </source>
</evidence>
<organism evidence="4 5">
    <name type="scientific">Gandjariella thermophila</name>
    <dbReference type="NCBI Taxonomy" id="1931992"/>
    <lineage>
        <taxon>Bacteria</taxon>
        <taxon>Bacillati</taxon>
        <taxon>Actinomycetota</taxon>
        <taxon>Actinomycetes</taxon>
        <taxon>Pseudonocardiales</taxon>
        <taxon>Pseudonocardiaceae</taxon>
        <taxon>Gandjariella</taxon>
    </lineage>
</organism>
<evidence type="ECO:0000313" key="5">
    <source>
        <dbReference type="Proteomes" id="UP000298860"/>
    </source>
</evidence>
<gene>
    <name evidence="4" type="ORF">GTS_34050</name>
</gene>
<feature type="domain" description="Mce/MlaD" evidence="2">
    <location>
        <begin position="38"/>
        <end position="111"/>
    </location>
</feature>
<evidence type="ECO:0000259" key="2">
    <source>
        <dbReference type="Pfam" id="PF02470"/>
    </source>
</evidence>
<feature type="transmembrane region" description="Helical" evidence="1">
    <location>
        <begin position="12"/>
        <end position="30"/>
    </location>
</feature>
<name>A0A4D4J956_9PSEU</name>
<evidence type="ECO:0000256" key="1">
    <source>
        <dbReference type="SAM" id="Phobius"/>
    </source>
</evidence>
<keyword evidence="1" id="KW-0812">Transmembrane</keyword>
<evidence type="ECO:0000259" key="3">
    <source>
        <dbReference type="Pfam" id="PF11887"/>
    </source>
</evidence>
<proteinExistence type="predicted"/>
<dbReference type="RefSeq" id="WP_137814828.1">
    <property type="nucleotide sequence ID" value="NZ_BJFL01000017.1"/>
</dbReference>
<keyword evidence="1" id="KW-1133">Transmembrane helix</keyword>
<dbReference type="PRINTS" id="PR01782">
    <property type="entry name" value="MCEVIRFACTOR"/>
</dbReference>
<dbReference type="PANTHER" id="PTHR33371:SF18">
    <property type="entry name" value="MCE-FAMILY PROTEIN MCE3C"/>
    <property type="match status" value="1"/>
</dbReference>
<dbReference type="EMBL" id="BJFL01000017">
    <property type="protein sequence ID" value="GDY31772.1"/>
    <property type="molecule type" value="Genomic_DNA"/>
</dbReference>
<dbReference type="Pfam" id="PF02470">
    <property type="entry name" value="MlaD"/>
    <property type="match status" value="1"/>
</dbReference>
<comment type="caution">
    <text evidence="4">The sequence shown here is derived from an EMBL/GenBank/DDBJ whole genome shotgun (WGS) entry which is preliminary data.</text>
</comment>
<dbReference type="OrthoDB" id="5241191at2"/>
<dbReference type="Pfam" id="PF11887">
    <property type="entry name" value="Mce4_CUP1"/>
    <property type="match status" value="1"/>
</dbReference>
<dbReference type="GO" id="GO:0005576">
    <property type="term" value="C:extracellular region"/>
    <property type="evidence" value="ECO:0007669"/>
    <property type="project" value="TreeGrafter"/>
</dbReference>
<protein>
    <submittedName>
        <fullName evidence="4">ABC transporter substrate-binding protein</fullName>
    </submittedName>
</protein>
<keyword evidence="1" id="KW-0472">Membrane</keyword>
<dbReference type="InterPro" id="IPR052336">
    <property type="entry name" value="MlaD_Phospholipid_Transporter"/>
</dbReference>
<dbReference type="AlphaFoldDB" id="A0A4D4J956"/>
<feature type="domain" description="Mammalian cell entry C-terminal" evidence="3">
    <location>
        <begin position="115"/>
        <end position="301"/>
    </location>
</feature>
<dbReference type="InterPro" id="IPR003399">
    <property type="entry name" value="Mce/MlaD"/>
</dbReference>
<accession>A0A4D4J956</accession>
<sequence>MKRLREANRVTVGAICLLLCTAVMLGAFYFQDLPLIGGRTYSAEFSEAAGLKSGAEVRIAGVKAGQVTGMALEGRHIRVDFRVDGAWLGDRTRASIEIKTLLGQKYLALDPKGDRPLDPDTPIPLDRTEAPYDVMAAFNDVGRAEGEINTQELAQSFQVMADTFRDSPQEVGDALRGLSAMSATIASRDDEIRHLLQDTDQVSQILADHSERFQKLLADGNQLLEEIRFREDAITRLLQGTEQLATQLRGLVADNGGQLQPALAKLDQITAMLHANQDSLSRGLAGLAPFTRLFTNTVGNGRWFDSYICGQFPPMAQAGPVGVNQQGCQPPIAGGGQR</sequence>
<reference evidence="5" key="1">
    <citation type="submission" date="2019-04" db="EMBL/GenBank/DDBJ databases">
        <title>Draft genome sequence of Pseudonocardiaceae bacterium SL3-2-4.</title>
        <authorList>
            <person name="Ningsih F."/>
            <person name="Yokota A."/>
            <person name="Sakai Y."/>
            <person name="Nanatani K."/>
            <person name="Yabe S."/>
            <person name="Oetari A."/>
            <person name="Sjamsuridzal W."/>
        </authorList>
    </citation>
    <scope>NUCLEOTIDE SEQUENCE [LARGE SCALE GENOMIC DNA]</scope>
    <source>
        <strain evidence="5">SL3-2-4</strain>
    </source>
</reference>